<keyword evidence="1" id="KW-1133">Transmembrane helix</keyword>
<protein>
    <recommendedName>
        <fullName evidence="4">Lipoprotein</fullName>
    </recommendedName>
</protein>
<evidence type="ECO:0000256" key="1">
    <source>
        <dbReference type="SAM" id="Phobius"/>
    </source>
</evidence>
<dbReference type="Proteomes" id="UP000799291">
    <property type="component" value="Unassembled WGS sequence"/>
</dbReference>
<organism evidence="2 3">
    <name type="scientific">Lentithecium fluviatile CBS 122367</name>
    <dbReference type="NCBI Taxonomy" id="1168545"/>
    <lineage>
        <taxon>Eukaryota</taxon>
        <taxon>Fungi</taxon>
        <taxon>Dikarya</taxon>
        <taxon>Ascomycota</taxon>
        <taxon>Pezizomycotina</taxon>
        <taxon>Dothideomycetes</taxon>
        <taxon>Pleosporomycetidae</taxon>
        <taxon>Pleosporales</taxon>
        <taxon>Massarineae</taxon>
        <taxon>Lentitheciaceae</taxon>
        <taxon>Lentithecium</taxon>
    </lineage>
</organism>
<name>A0A6G1J7Y2_9PLEO</name>
<keyword evidence="3" id="KW-1185">Reference proteome</keyword>
<reference evidence="2" key="1">
    <citation type="journal article" date="2020" name="Stud. Mycol.">
        <title>101 Dothideomycetes genomes: a test case for predicting lifestyles and emergence of pathogens.</title>
        <authorList>
            <person name="Haridas S."/>
            <person name="Albert R."/>
            <person name="Binder M."/>
            <person name="Bloem J."/>
            <person name="Labutti K."/>
            <person name="Salamov A."/>
            <person name="Andreopoulos B."/>
            <person name="Baker S."/>
            <person name="Barry K."/>
            <person name="Bills G."/>
            <person name="Bluhm B."/>
            <person name="Cannon C."/>
            <person name="Castanera R."/>
            <person name="Culley D."/>
            <person name="Daum C."/>
            <person name="Ezra D."/>
            <person name="Gonzalez J."/>
            <person name="Henrissat B."/>
            <person name="Kuo A."/>
            <person name="Liang C."/>
            <person name="Lipzen A."/>
            <person name="Lutzoni F."/>
            <person name="Magnuson J."/>
            <person name="Mondo S."/>
            <person name="Nolan M."/>
            <person name="Ohm R."/>
            <person name="Pangilinan J."/>
            <person name="Park H.-J."/>
            <person name="Ramirez L."/>
            <person name="Alfaro M."/>
            <person name="Sun H."/>
            <person name="Tritt A."/>
            <person name="Yoshinaga Y."/>
            <person name="Zwiers L.-H."/>
            <person name="Turgeon B."/>
            <person name="Goodwin S."/>
            <person name="Spatafora J."/>
            <person name="Crous P."/>
            <person name="Grigoriev I."/>
        </authorList>
    </citation>
    <scope>NUCLEOTIDE SEQUENCE</scope>
    <source>
        <strain evidence="2">CBS 122367</strain>
    </source>
</reference>
<keyword evidence="1" id="KW-0812">Transmembrane</keyword>
<evidence type="ECO:0000313" key="3">
    <source>
        <dbReference type="Proteomes" id="UP000799291"/>
    </source>
</evidence>
<keyword evidence="1" id="KW-0472">Membrane</keyword>
<feature type="transmembrane region" description="Helical" evidence="1">
    <location>
        <begin position="7"/>
        <end position="27"/>
    </location>
</feature>
<gene>
    <name evidence="2" type="ORF">K458DRAFT_211000</name>
</gene>
<dbReference type="PROSITE" id="PS51257">
    <property type="entry name" value="PROKAR_LIPOPROTEIN"/>
    <property type="match status" value="1"/>
</dbReference>
<dbReference type="EMBL" id="MU005577">
    <property type="protein sequence ID" value="KAF2686321.1"/>
    <property type="molecule type" value="Genomic_DNA"/>
</dbReference>
<dbReference type="AlphaFoldDB" id="A0A6G1J7Y2"/>
<proteinExistence type="predicted"/>
<evidence type="ECO:0008006" key="4">
    <source>
        <dbReference type="Google" id="ProtNLM"/>
    </source>
</evidence>
<evidence type="ECO:0000313" key="2">
    <source>
        <dbReference type="EMBL" id="KAF2686321.1"/>
    </source>
</evidence>
<accession>A0A6G1J7Y2</accession>
<sequence>MCRSGRIGGVFACGVVLGGGGCVFVAIDSDGTACGSDGARDEETCRLKATKTRRIHITCT</sequence>